<sequence>MTKFVLAVVALCLAPVTQAGTLSVRVERPDWYKTLNQISAWNVVLSGEIDAGAPARVAQALKQVGNDGADVYLNSPGGNLLAGMQLGRVLRDAGVSTHVGNLVPDNENKFAGKAGAKPVPGGCYSACSLAFLGGVYRYVMNGSEYGVHRFSSTVGSTPNDLDTAQVISAAIGNYIKDMDVDPGLFSLMATQGAEGIRVLTKAELTRFNVANNGRKRPEWSIEAIEGGQYLRGVQDTAYGQGKVVFFCAEHRLLMQSFYQIGADKARSVAAGGWYHSLMLDDRTEPLPDPVRTKATGIEIATLFPLTSNQAMAVASSTRSIGHAMQLSREAPTYVGFQVDVPASATQKVGAFIRNCLRP</sequence>
<reference evidence="2" key="1">
    <citation type="submission" date="2009-06" db="EMBL/GenBank/DDBJ databases">
        <title>Complete sequence plasmid 1 of Ralstonia pickettii 12D.</title>
        <authorList>
            <consortium name="US DOE Joint Genome Institute"/>
            <person name="Lucas S."/>
            <person name="Copeland A."/>
            <person name="Lapidus A."/>
            <person name="Glavina del Rio T."/>
            <person name="Dalin E."/>
            <person name="Tice H."/>
            <person name="Bruce D."/>
            <person name="Goodwin L."/>
            <person name="Pitluck S."/>
            <person name="Sims D."/>
            <person name="Meincke L."/>
            <person name="Brettin T."/>
            <person name="Detter J.C."/>
            <person name="Han C."/>
            <person name="Larimer F."/>
            <person name="Land M."/>
            <person name="Hauser L."/>
            <person name="Kyrpides N."/>
            <person name="Ovchinnikova G."/>
            <person name="Marsh T."/>
            <person name="Richardson P."/>
        </authorList>
    </citation>
    <scope>NUCLEOTIDE SEQUENCE [LARGE SCALE GENOMIC DNA]</scope>
    <source>
        <plasmid evidence="2">12D</plasmid>
        <plasmid evidence="2">pRp12D01</plasmid>
    </source>
</reference>
<evidence type="ECO:0000256" key="1">
    <source>
        <dbReference type="SAM" id="SignalP"/>
    </source>
</evidence>
<dbReference type="EMBL" id="CP001646">
    <property type="protein sequence ID" value="ACS66137.1"/>
    <property type="molecule type" value="Genomic_DNA"/>
</dbReference>
<dbReference type="InterPro" id="IPR029045">
    <property type="entry name" value="ClpP/crotonase-like_dom_sf"/>
</dbReference>
<protein>
    <submittedName>
        <fullName evidence="2">Periplasmic protein-like protein</fullName>
    </submittedName>
</protein>
<organism evidence="2">
    <name type="scientific">Ralstonia pickettii (strain 12D)</name>
    <dbReference type="NCBI Taxonomy" id="428406"/>
    <lineage>
        <taxon>Bacteria</taxon>
        <taxon>Pseudomonadati</taxon>
        <taxon>Pseudomonadota</taxon>
        <taxon>Betaproteobacteria</taxon>
        <taxon>Burkholderiales</taxon>
        <taxon>Burkholderiaceae</taxon>
        <taxon>Ralstonia</taxon>
    </lineage>
</organism>
<gene>
    <name evidence="2" type="ordered locus">Rpic12D_4903</name>
</gene>
<keyword evidence="1" id="KW-0732">Signal</keyword>
<accession>C6BPL3</accession>
<dbReference type="SUPFAM" id="SSF52096">
    <property type="entry name" value="ClpP/crotonase"/>
    <property type="match status" value="1"/>
</dbReference>
<keyword evidence="2" id="KW-0614">Plasmid</keyword>
<geneLocation type="plasmid" evidence="2">
    <name>pRp12D01</name>
</geneLocation>
<dbReference type="KEGG" id="rpf:Rpic12D_4903"/>
<proteinExistence type="predicted"/>
<dbReference type="Gene3D" id="3.90.226.10">
    <property type="entry name" value="2-enoyl-CoA Hydratase, Chain A, domain 1"/>
    <property type="match status" value="1"/>
</dbReference>
<feature type="chain" id="PRO_5002962483" evidence="1">
    <location>
        <begin position="20"/>
        <end position="358"/>
    </location>
</feature>
<dbReference type="HOGENOM" id="CLU_065996_0_0_4"/>
<dbReference type="AlphaFoldDB" id="C6BPL3"/>
<evidence type="ECO:0000313" key="2">
    <source>
        <dbReference type="EMBL" id="ACS66137.1"/>
    </source>
</evidence>
<name>C6BPL3_RALP1</name>
<feature type="signal peptide" evidence="1">
    <location>
        <begin position="1"/>
        <end position="19"/>
    </location>
</feature>